<evidence type="ECO:0000313" key="4">
    <source>
        <dbReference type="EMBL" id="MDP0971896.1"/>
    </source>
</evidence>
<dbReference type="Proteomes" id="UP001244490">
    <property type="component" value="Unassembled WGS sequence"/>
</dbReference>
<proteinExistence type="predicted"/>
<dbReference type="AlphaFoldDB" id="A0AAW8AL27"/>
<evidence type="ECO:0000256" key="2">
    <source>
        <dbReference type="ARBA" id="ARBA00022840"/>
    </source>
</evidence>
<protein>
    <submittedName>
        <fullName evidence="4">Sigma 54-interacting transcriptional regulator</fullName>
    </submittedName>
</protein>
<dbReference type="EMBL" id="JAUUIA010001385">
    <property type="protein sequence ID" value="MDP0971896.1"/>
    <property type="molecule type" value="Genomic_DNA"/>
</dbReference>
<dbReference type="PANTHER" id="PTHR32071:SF3">
    <property type="entry name" value="HTH-TYPE TRANSCRIPTIONAL REGULATORY PROTEIN TYRR"/>
    <property type="match status" value="1"/>
</dbReference>
<dbReference type="Gene3D" id="3.40.50.300">
    <property type="entry name" value="P-loop containing nucleotide triphosphate hydrolases"/>
    <property type="match status" value="1"/>
</dbReference>
<dbReference type="PROSITE" id="PS50045">
    <property type="entry name" value="SIGMA54_INTERACT_4"/>
    <property type="match status" value="1"/>
</dbReference>
<dbReference type="PANTHER" id="PTHR32071">
    <property type="entry name" value="TRANSCRIPTIONAL REGULATORY PROTEIN"/>
    <property type="match status" value="1"/>
</dbReference>
<evidence type="ECO:0000259" key="3">
    <source>
        <dbReference type="PROSITE" id="PS50045"/>
    </source>
</evidence>
<dbReference type="GO" id="GO:0005524">
    <property type="term" value="F:ATP binding"/>
    <property type="evidence" value="ECO:0007669"/>
    <property type="project" value="UniProtKB-KW"/>
</dbReference>
<accession>A0AAW8AL27</accession>
<dbReference type="InterPro" id="IPR027417">
    <property type="entry name" value="P-loop_NTPase"/>
</dbReference>
<dbReference type="Pfam" id="PF00158">
    <property type="entry name" value="Sigma54_activat"/>
    <property type="match status" value="1"/>
</dbReference>
<gene>
    <name evidence="4" type="ORF">Q6294_33725</name>
</gene>
<evidence type="ECO:0000313" key="5">
    <source>
        <dbReference type="Proteomes" id="UP001244490"/>
    </source>
</evidence>
<evidence type="ECO:0000256" key="1">
    <source>
        <dbReference type="ARBA" id="ARBA00022741"/>
    </source>
</evidence>
<name>A0AAW8AL27_KLEPN</name>
<comment type="caution">
    <text evidence="4">The sequence shown here is derived from an EMBL/GenBank/DDBJ whole genome shotgun (WGS) entry which is preliminary data.</text>
</comment>
<feature type="domain" description="Sigma-54 factor interaction" evidence="3">
    <location>
        <begin position="1"/>
        <end position="62"/>
    </location>
</feature>
<reference evidence="4" key="1">
    <citation type="submission" date="2023-07" db="EMBL/GenBank/DDBJ databases">
        <authorList>
            <person name="Peng Z."/>
        </authorList>
    </citation>
    <scope>NUCLEOTIDE SEQUENCE</scope>
    <source>
        <strain evidence="4">KP219</strain>
    </source>
</reference>
<dbReference type="GO" id="GO:0006355">
    <property type="term" value="P:regulation of DNA-templated transcription"/>
    <property type="evidence" value="ECO:0007669"/>
    <property type="project" value="InterPro"/>
</dbReference>
<feature type="non-terminal residue" evidence="4">
    <location>
        <position position="62"/>
    </location>
</feature>
<keyword evidence="1" id="KW-0547">Nucleotide-binding</keyword>
<organism evidence="4 5">
    <name type="scientific">Klebsiella pneumoniae</name>
    <dbReference type="NCBI Taxonomy" id="573"/>
    <lineage>
        <taxon>Bacteria</taxon>
        <taxon>Pseudomonadati</taxon>
        <taxon>Pseudomonadota</taxon>
        <taxon>Gammaproteobacteria</taxon>
        <taxon>Enterobacterales</taxon>
        <taxon>Enterobacteriaceae</taxon>
        <taxon>Klebsiella/Raoultella group</taxon>
        <taxon>Klebsiella</taxon>
        <taxon>Klebsiella pneumoniae complex</taxon>
    </lineage>
</organism>
<sequence length="62" mass="7206">MTLSLRGQARSRSFRRVGGDREVKVNVRILSATHRDLEKMVSEGTFREDLFYRLNVLNVEVP</sequence>
<keyword evidence="2" id="KW-0067">ATP-binding</keyword>
<dbReference type="InterPro" id="IPR002078">
    <property type="entry name" value="Sigma_54_int"/>
</dbReference>
<dbReference type="SUPFAM" id="SSF52540">
    <property type="entry name" value="P-loop containing nucleoside triphosphate hydrolases"/>
    <property type="match status" value="1"/>
</dbReference>